<organism evidence="6">
    <name type="scientific">Escherichia coli</name>
    <dbReference type="NCBI Taxonomy" id="562"/>
    <lineage>
        <taxon>Bacteria</taxon>
        <taxon>Pseudomonadati</taxon>
        <taxon>Pseudomonadota</taxon>
        <taxon>Gammaproteobacteria</taxon>
        <taxon>Enterobacterales</taxon>
        <taxon>Enterobacteriaceae</taxon>
        <taxon>Escherichia</taxon>
    </lineage>
</organism>
<keyword evidence="1 6" id="KW-0436">Ligase</keyword>
<dbReference type="InterPro" id="IPR002305">
    <property type="entry name" value="aa-tRNA-synth_Ic"/>
</dbReference>
<accession>A0A6D1A6Q2</accession>
<reference evidence="6" key="1">
    <citation type="submission" date="2020-02" db="EMBL/GenBank/DDBJ databases">
        <title>Investigating the Use of Bacteriophages as New Decolonization Strategy for Intestinal Carriage of CTX-M-15-producing ST131 Escherichia coli: an In Vitro Continuous Culture System Model.</title>
        <authorList>
            <person name="Bernasconi O.J."/>
            <person name="Campos-Madueno E.I."/>
            <person name="Dona V."/>
            <person name="Perreten V."/>
            <person name="Carattoli A."/>
            <person name="Endimiani A."/>
        </authorList>
    </citation>
    <scope>NUCLEOTIDE SEQUENCE</scope>
    <source>
        <strain evidence="6">4901.28</strain>
    </source>
</reference>
<evidence type="ECO:0000256" key="2">
    <source>
        <dbReference type="ARBA" id="ARBA00022741"/>
    </source>
</evidence>
<feature type="non-terminal residue" evidence="6">
    <location>
        <position position="1"/>
    </location>
</feature>
<dbReference type="GO" id="GO:0006436">
    <property type="term" value="P:tryptophanyl-tRNA aminoacylation"/>
    <property type="evidence" value="ECO:0007669"/>
    <property type="project" value="TreeGrafter"/>
</dbReference>
<dbReference type="GO" id="GO:0005524">
    <property type="term" value="F:ATP binding"/>
    <property type="evidence" value="ECO:0007669"/>
    <property type="project" value="UniProtKB-KW"/>
</dbReference>
<dbReference type="EMBL" id="JAAHTE010000648">
    <property type="protein sequence ID" value="NEU02979.1"/>
    <property type="molecule type" value="Genomic_DNA"/>
</dbReference>
<dbReference type="PANTHER" id="PTHR43766:SF1">
    <property type="entry name" value="TRYPTOPHAN--TRNA LIGASE, MITOCHONDRIAL"/>
    <property type="match status" value="1"/>
</dbReference>
<proteinExistence type="predicted"/>
<feature type="non-terminal residue" evidence="6">
    <location>
        <position position="89"/>
    </location>
</feature>
<evidence type="ECO:0000256" key="5">
    <source>
        <dbReference type="ARBA" id="ARBA00023146"/>
    </source>
</evidence>
<dbReference type="Pfam" id="PF00579">
    <property type="entry name" value="tRNA-synt_1b"/>
    <property type="match status" value="1"/>
</dbReference>
<keyword evidence="3" id="KW-0067">ATP-binding</keyword>
<comment type="caution">
    <text evidence="6">The sequence shown here is derived from an EMBL/GenBank/DDBJ whole genome shotgun (WGS) entry which is preliminary data.</text>
</comment>
<evidence type="ECO:0000313" key="6">
    <source>
        <dbReference type="EMBL" id="NEU02979.1"/>
    </source>
</evidence>
<dbReference type="InterPro" id="IPR050203">
    <property type="entry name" value="Trp-tRNA_synthetase"/>
</dbReference>
<keyword evidence="5" id="KW-0030">Aminoacyl-tRNA synthetase</keyword>
<sequence>LSDPTAKMSKSEKTSKGTIYLNDDPEVAYKKIMKSVTDSENKVYISNDKPGILNLLNIYAALTNISLIEAETKFKDSNYAEFKTAVATV</sequence>
<dbReference type="GO" id="GO:0004830">
    <property type="term" value="F:tryptophan-tRNA ligase activity"/>
    <property type="evidence" value="ECO:0007669"/>
    <property type="project" value="UniProtKB-EC"/>
</dbReference>
<dbReference type="Gene3D" id="1.10.240.10">
    <property type="entry name" value="Tyrosyl-Transfer RNA Synthetase"/>
    <property type="match status" value="1"/>
</dbReference>
<dbReference type="PANTHER" id="PTHR43766">
    <property type="entry name" value="TRYPTOPHAN--TRNA LIGASE, MITOCHONDRIAL"/>
    <property type="match status" value="1"/>
</dbReference>
<gene>
    <name evidence="6" type="ORF">G3563_28860</name>
</gene>
<keyword evidence="4" id="KW-0648">Protein biosynthesis</keyword>
<dbReference type="GO" id="GO:0005829">
    <property type="term" value="C:cytosol"/>
    <property type="evidence" value="ECO:0007669"/>
    <property type="project" value="TreeGrafter"/>
</dbReference>
<evidence type="ECO:0000256" key="1">
    <source>
        <dbReference type="ARBA" id="ARBA00022598"/>
    </source>
</evidence>
<dbReference type="AlphaFoldDB" id="A0A6D1A6Q2"/>
<protein>
    <submittedName>
        <fullName evidence="6">Tryptophan--tRNA ligase</fullName>
        <ecNumber evidence="6">6.1.1.2</ecNumber>
    </submittedName>
</protein>
<evidence type="ECO:0000256" key="3">
    <source>
        <dbReference type="ARBA" id="ARBA00022840"/>
    </source>
</evidence>
<keyword evidence="2" id="KW-0547">Nucleotide-binding</keyword>
<name>A0A6D1A6Q2_ECOLX</name>
<dbReference type="SUPFAM" id="SSF52374">
    <property type="entry name" value="Nucleotidylyl transferase"/>
    <property type="match status" value="1"/>
</dbReference>
<evidence type="ECO:0000256" key="4">
    <source>
        <dbReference type="ARBA" id="ARBA00022917"/>
    </source>
</evidence>
<dbReference type="EC" id="6.1.1.2" evidence="6"/>